<dbReference type="GO" id="GO:0004190">
    <property type="term" value="F:aspartic-type endopeptidase activity"/>
    <property type="evidence" value="ECO:0007669"/>
    <property type="project" value="UniProtKB-UniRule"/>
</dbReference>
<dbReference type="PROSITE" id="PS00855">
    <property type="entry name" value="SPASE_II"/>
    <property type="match status" value="1"/>
</dbReference>
<dbReference type="GO" id="GO:0005886">
    <property type="term" value="C:plasma membrane"/>
    <property type="evidence" value="ECO:0007669"/>
    <property type="project" value="UniProtKB-SubCell"/>
</dbReference>
<evidence type="ECO:0000256" key="6">
    <source>
        <dbReference type="ARBA" id="ARBA00022801"/>
    </source>
</evidence>
<evidence type="ECO:0000313" key="13">
    <source>
        <dbReference type="Proteomes" id="UP000048984"/>
    </source>
</evidence>
<dbReference type="HAMAP" id="MF_00161">
    <property type="entry name" value="LspA"/>
    <property type="match status" value="1"/>
</dbReference>
<dbReference type="NCBIfam" id="TIGR00077">
    <property type="entry name" value="lspA"/>
    <property type="match status" value="1"/>
</dbReference>
<dbReference type="PANTHER" id="PTHR33695:SF1">
    <property type="entry name" value="LIPOPROTEIN SIGNAL PEPTIDASE"/>
    <property type="match status" value="1"/>
</dbReference>
<name>A0A0P6W069_9HYPH</name>
<feature type="transmembrane region" description="Helical" evidence="9">
    <location>
        <begin position="129"/>
        <end position="150"/>
    </location>
</feature>
<dbReference type="InterPro" id="IPR001872">
    <property type="entry name" value="Peptidase_A8"/>
</dbReference>
<feature type="transmembrane region" description="Helical" evidence="9">
    <location>
        <begin position="91"/>
        <end position="109"/>
    </location>
</feature>
<proteinExistence type="inferred from homology"/>
<dbReference type="PRINTS" id="PR00781">
    <property type="entry name" value="LIPOSIGPTASE"/>
</dbReference>
<dbReference type="EC" id="3.4.23.36" evidence="9"/>
<evidence type="ECO:0000256" key="11">
    <source>
        <dbReference type="RuleBase" id="RU004181"/>
    </source>
</evidence>
<keyword evidence="13" id="KW-1185">Reference proteome</keyword>
<feature type="active site" evidence="9">
    <location>
        <position position="118"/>
    </location>
</feature>
<evidence type="ECO:0000313" key="12">
    <source>
        <dbReference type="EMBL" id="KPL52416.1"/>
    </source>
</evidence>
<comment type="similarity">
    <text evidence="1 9 11">Belongs to the peptidase A8 family.</text>
</comment>
<comment type="pathway">
    <text evidence="9">Protein modification; lipoprotein biosynthesis (signal peptide cleavage).</text>
</comment>
<dbReference type="AlphaFoldDB" id="A0A0P6W069"/>
<dbReference type="RefSeq" id="WP_054358579.1">
    <property type="nucleotide sequence ID" value="NZ_JAPCYQ010000001.1"/>
</dbReference>
<keyword evidence="8 9" id="KW-0472">Membrane</keyword>
<keyword evidence="5 9" id="KW-0064">Aspartyl protease</keyword>
<keyword evidence="7 9" id="KW-1133">Transmembrane helix</keyword>
<reference evidence="12 13" key="1">
    <citation type="submission" date="2015-09" db="EMBL/GenBank/DDBJ databases">
        <authorList>
            <person name="Jackson K.R."/>
            <person name="Lunt B.L."/>
            <person name="Fisher J.N.B."/>
            <person name="Gardner A.V."/>
            <person name="Bailey M.E."/>
            <person name="Deus L.M."/>
            <person name="Earl A.S."/>
            <person name="Gibby P.D."/>
            <person name="Hartmann K.A."/>
            <person name="Liu J.E."/>
            <person name="Manci A.M."/>
            <person name="Nielsen D.A."/>
            <person name="Solomon M.B."/>
            <person name="Breakwell D.P."/>
            <person name="Burnett S.H."/>
            <person name="Grose J.H."/>
        </authorList>
    </citation>
    <scope>NUCLEOTIDE SEQUENCE [LARGE SCALE GENOMIC DNA]</scope>
    <source>
        <strain evidence="12 13">16</strain>
    </source>
</reference>
<dbReference type="Pfam" id="PF01252">
    <property type="entry name" value="Peptidase_A8"/>
    <property type="match status" value="1"/>
</dbReference>
<dbReference type="GO" id="GO:0006508">
    <property type="term" value="P:proteolysis"/>
    <property type="evidence" value="ECO:0007669"/>
    <property type="project" value="UniProtKB-KW"/>
</dbReference>
<comment type="catalytic activity">
    <reaction evidence="9 10">
        <text>Release of signal peptides from bacterial membrane prolipoproteins. Hydrolyzes -Xaa-Yaa-Zaa-|-(S,diacylglyceryl)Cys-, in which Xaa is hydrophobic (preferably Leu), and Yaa (Ala or Ser) and Zaa (Gly or Ala) have small, neutral side chains.</text>
        <dbReference type="EC" id="3.4.23.36"/>
    </reaction>
</comment>
<comment type="caution">
    <text evidence="9">Lacks conserved residue(s) required for the propagation of feature annotation.</text>
</comment>
<evidence type="ECO:0000256" key="5">
    <source>
        <dbReference type="ARBA" id="ARBA00022750"/>
    </source>
</evidence>
<feature type="transmembrane region" description="Helical" evidence="9">
    <location>
        <begin position="64"/>
        <end position="84"/>
    </location>
</feature>
<organism evidence="12 13">
    <name type="scientific">Prosthecodimorpha hirschii</name>
    <dbReference type="NCBI Taxonomy" id="665126"/>
    <lineage>
        <taxon>Bacteria</taxon>
        <taxon>Pseudomonadati</taxon>
        <taxon>Pseudomonadota</taxon>
        <taxon>Alphaproteobacteria</taxon>
        <taxon>Hyphomicrobiales</taxon>
        <taxon>Ancalomicrobiaceae</taxon>
        <taxon>Prosthecodimorpha</taxon>
    </lineage>
</organism>
<evidence type="ECO:0000256" key="3">
    <source>
        <dbReference type="ARBA" id="ARBA00022670"/>
    </source>
</evidence>
<evidence type="ECO:0000256" key="7">
    <source>
        <dbReference type="ARBA" id="ARBA00022989"/>
    </source>
</evidence>
<keyword evidence="6 9" id="KW-0378">Hydrolase</keyword>
<accession>A0A0P6W069</accession>
<evidence type="ECO:0000256" key="10">
    <source>
        <dbReference type="RuleBase" id="RU000594"/>
    </source>
</evidence>
<keyword evidence="2 9" id="KW-1003">Cell membrane</keyword>
<evidence type="ECO:0000256" key="9">
    <source>
        <dbReference type="HAMAP-Rule" id="MF_00161"/>
    </source>
</evidence>
<dbReference type="UniPathway" id="UPA00665"/>
<comment type="function">
    <text evidence="9 10">This protein specifically catalyzes the removal of signal peptides from prolipoproteins.</text>
</comment>
<evidence type="ECO:0000256" key="4">
    <source>
        <dbReference type="ARBA" id="ARBA00022692"/>
    </source>
</evidence>
<evidence type="ECO:0000256" key="2">
    <source>
        <dbReference type="ARBA" id="ARBA00022475"/>
    </source>
</evidence>
<keyword evidence="4 9" id="KW-0812">Transmembrane</keyword>
<dbReference type="EMBL" id="LJYW01000001">
    <property type="protein sequence ID" value="KPL52416.1"/>
    <property type="molecule type" value="Genomic_DNA"/>
</dbReference>
<comment type="subcellular location">
    <subcellularLocation>
        <location evidence="9">Cell membrane</location>
        <topology evidence="9">Multi-pass membrane protein</topology>
    </subcellularLocation>
</comment>
<protein>
    <recommendedName>
        <fullName evidence="9">Lipoprotein signal peptidase</fullName>
        <ecNumber evidence="9">3.4.23.36</ecNumber>
    </recommendedName>
    <alternativeName>
        <fullName evidence="9">Prolipoprotein signal peptidase</fullName>
    </alternativeName>
    <alternativeName>
        <fullName evidence="9">Signal peptidase II</fullName>
        <shortName evidence="9">SPase II</shortName>
    </alternativeName>
</protein>
<dbReference type="STRING" id="665126.ABB55_09410"/>
<comment type="caution">
    <text evidence="12">The sequence shown here is derived from an EMBL/GenBank/DDBJ whole genome shotgun (WGS) entry which is preliminary data.</text>
</comment>
<evidence type="ECO:0000256" key="8">
    <source>
        <dbReference type="ARBA" id="ARBA00023136"/>
    </source>
</evidence>
<sequence>MSPRLLGLIVAALGLVLDQASKQYVLNGIELGVNGPVRVAPFAEFRLIWNYGISYGLFRQEGDLGRWLLVALSVAASVAILVWMARSPSRLVAVSLGLILGGAIGNAIDRAIYGAVIDFVHLFLPDRSLSWYVFNLADMWIVAGVAGLLYDMTFHGPKSATKSGSS</sequence>
<gene>
    <name evidence="9" type="primary">lspA</name>
    <name evidence="12" type="ORF">ABB55_09410</name>
</gene>
<keyword evidence="3 9" id="KW-0645">Protease</keyword>
<dbReference type="Proteomes" id="UP000048984">
    <property type="component" value="Unassembled WGS sequence"/>
</dbReference>
<feature type="active site" evidence="9">
    <location>
        <position position="138"/>
    </location>
</feature>
<evidence type="ECO:0000256" key="1">
    <source>
        <dbReference type="ARBA" id="ARBA00006139"/>
    </source>
</evidence>
<dbReference type="PANTHER" id="PTHR33695">
    <property type="entry name" value="LIPOPROTEIN SIGNAL PEPTIDASE"/>
    <property type="match status" value="1"/>
</dbReference>
<reference evidence="12 13" key="2">
    <citation type="submission" date="2015-10" db="EMBL/GenBank/DDBJ databases">
        <title>Draft Genome Sequence of Prosthecomicrobium hirschii ATCC 27832.</title>
        <authorList>
            <person name="Daniel J."/>
            <person name="Givan S.A."/>
            <person name="Brun Y.V."/>
            <person name="Brown P.J."/>
        </authorList>
    </citation>
    <scope>NUCLEOTIDE SEQUENCE [LARGE SCALE GENOMIC DNA]</scope>
    <source>
        <strain evidence="12 13">16</strain>
    </source>
</reference>